<reference evidence="1 2" key="1">
    <citation type="journal article" date="2020" name="Nature">
        <title>Six reference-quality genomes reveal evolution of bat adaptations.</title>
        <authorList>
            <person name="Jebb D."/>
            <person name="Huang Z."/>
            <person name="Pippel M."/>
            <person name="Hughes G.M."/>
            <person name="Lavrichenko K."/>
            <person name="Devanna P."/>
            <person name="Winkler S."/>
            <person name="Jermiin L.S."/>
            <person name="Skirmuntt E.C."/>
            <person name="Katzourakis A."/>
            <person name="Burkitt-Gray L."/>
            <person name="Ray D.A."/>
            <person name="Sullivan K.A.M."/>
            <person name="Roscito J.G."/>
            <person name="Kirilenko B.M."/>
            <person name="Davalos L.M."/>
            <person name="Corthals A.P."/>
            <person name="Power M.L."/>
            <person name="Jones G."/>
            <person name="Ransome R.D."/>
            <person name="Dechmann D.K.N."/>
            <person name="Locatelli A.G."/>
            <person name="Puechmaille S.J."/>
            <person name="Fedrigo O."/>
            <person name="Jarvis E.D."/>
            <person name="Hiller M."/>
            <person name="Vernes S.C."/>
            <person name="Myers E.W."/>
            <person name="Teeling E.C."/>
        </authorList>
    </citation>
    <scope>NUCLEOTIDE SEQUENCE [LARGE SCALE GENOMIC DNA]</scope>
    <source>
        <strain evidence="1">MMyoMyo1</strain>
        <tissue evidence="1">Flight muscle</tissue>
    </source>
</reference>
<name>A0A7J7T5R3_MYOMY</name>
<proteinExistence type="predicted"/>
<accession>A0A7J7T5R3</accession>
<gene>
    <name evidence="1" type="ORF">mMyoMyo1_009179</name>
</gene>
<dbReference type="PANTHER" id="PTHR35631">
    <property type="entry name" value="OS08G0114150 PROTEIN"/>
    <property type="match status" value="1"/>
</dbReference>
<dbReference type="Proteomes" id="UP000527355">
    <property type="component" value="Unassembled WGS sequence"/>
</dbReference>
<evidence type="ECO:0000313" key="1">
    <source>
        <dbReference type="EMBL" id="KAF6296049.1"/>
    </source>
</evidence>
<dbReference type="AlphaFoldDB" id="A0A7J7T5R3"/>
<organism evidence="1 2">
    <name type="scientific">Myotis myotis</name>
    <name type="common">Greater mouse-eared bat</name>
    <name type="synonym">Vespertilio myotis</name>
    <dbReference type="NCBI Taxonomy" id="51298"/>
    <lineage>
        <taxon>Eukaryota</taxon>
        <taxon>Metazoa</taxon>
        <taxon>Chordata</taxon>
        <taxon>Craniata</taxon>
        <taxon>Vertebrata</taxon>
        <taxon>Euteleostomi</taxon>
        <taxon>Mammalia</taxon>
        <taxon>Eutheria</taxon>
        <taxon>Laurasiatheria</taxon>
        <taxon>Chiroptera</taxon>
        <taxon>Yangochiroptera</taxon>
        <taxon>Vespertilionidae</taxon>
        <taxon>Myotis</taxon>
    </lineage>
</organism>
<evidence type="ECO:0000313" key="2">
    <source>
        <dbReference type="Proteomes" id="UP000527355"/>
    </source>
</evidence>
<protein>
    <submittedName>
        <fullName evidence="1">Uncharacterized protein</fullName>
    </submittedName>
</protein>
<dbReference type="PANTHER" id="PTHR35631:SF6">
    <property type="entry name" value="SECRETED PROTEIN"/>
    <property type="match status" value="1"/>
</dbReference>
<dbReference type="EMBL" id="JABWUV010000017">
    <property type="protein sequence ID" value="KAF6296049.1"/>
    <property type="molecule type" value="Genomic_DNA"/>
</dbReference>
<comment type="caution">
    <text evidence="1">The sequence shown here is derived from an EMBL/GenBank/DDBJ whole genome shotgun (WGS) entry which is preliminary data.</text>
</comment>
<keyword evidence="2" id="KW-1185">Reference proteome</keyword>
<sequence>MRLRLMVIRITVSEIWVEGGGCWRGRSGRYRFSAFWLRSSVVSVLISLISDTSSIRGHYIKCIFGAGRWNRSLLRPLHASTRYCSTSGNGAPPRGKKLWFLKEGSSFACSLILLAVLPGQAPRRLAPT</sequence>